<feature type="compositionally biased region" description="Basic and acidic residues" evidence="1">
    <location>
        <begin position="192"/>
        <end position="217"/>
    </location>
</feature>
<name>A0A8C9ATE7_PROSS</name>
<dbReference type="GO" id="GO:0071107">
    <property type="term" value="P:response to parathyroid hormone"/>
    <property type="evidence" value="ECO:0007669"/>
    <property type="project" value="InterPro"/>
</dbReference>
<evidence type="ECO:0000313" key="3">
    <source>
        <dbReference type="Proteomes" id="UP000694414"/>
    </source>
</evidence>
<reference evidence="2" key="2">
    <citation type="submission" date="2025-09" db="UniProtKB">
        <authorList>
            <consortium name="Ensembl"/>
        </authorList>
    </citation>
    <scope>IDENTIFICATION</scope>
</reference>
<feature type="compositionally biased region" description="Acidic residues" evidence="1">
    <location>
        <begin position="118"/>
        <end position="134"/>
    </location>
</feature>
<organism evidence="2 3">
    <name type="scientific">Prolemur simus</name>
    <name type="common">Greater bamboo lemur</name>
    <name type="synonym">Hapalemur simus</name>
    <dbReference type="NCBI Taxonomy" id="1328070"/>
    <lineage>
        <taxon>Eukaryota</taxon>
        <taxon>Metazoa</taxon>
        <taxon>Chordata</taxon>
        <taxon>Craniata</taxon>
        <taxon>Vertebrata</taxon>
        <taxon>Euteleostomi</taxon>
        <taxon>Mammalia</taxon>
        <taxon>Eutheria</taxon>
        <taxon>Euarchontoglires</taxon>
        <taxon>Primates</taxon>
        <taxon>Strepsirrhini</taxon>
        <taxon>Lemuriformes</taxon>
        <taxon>Lemuridae</taxon>
        <taxon>Prolemur</taxon>
    </lineage>
</organism>
<protein>
    <recommendedName>
        <fullName evidence="4">GNAS complex locus</fullName>
    </recommendedName>
</protein>
<proteinExistence type="predicted"/>
<feature type="compositionally biased region" description="Low complexity" evidence="1">
    <location>
        <begin position="152"/>
        <end position="163"/>
    </location>
</feature>
<dbReference type="Pfam" id="PF06390">
    <property type="entry name" value="NESP55"/>
    <property type="match status" value="1"/>
</dbReference>
<feature type="compositionally biased region" description="Low complexity" evidence="1">
    <location>
        <begin position="176"/>
        <end position="186"/>
    </location>
</feature>
<dbReference type="Ensembl" id="ENSPSMT00000040335.1">
    <property type="protein sequence ID" value="ENSPSMP00000034980.1"/>
    <property type="gene ID" value="ENSPSMG00000024112.1"/>
</dbReference>
<keyword evidence="3" id="KW-1185">Reference proteome</keyword>
<sequence>MDRRSRALQWRRARQNYHDLCPPIGRRTAAALLWLSCSIALLRALAASHARAQQQRLAAQQRRGFLNAHHRSDAPIFPQTPESESDYEHEEADLDLSLPECPEYDFVYDYESEYENDFENDFDSNFDTEPDSESDSAPTTEPETEPEDDRGPVVPSHSTSSPSFIQRLYALRLRSPDASPSRAPPSTQEPQSPREGEEPEPKDKDPKDPEEAEEPKKEKKQRRRCKPKKFTRRDSSPESPSKRGPIPIRRH</sequence>
<evidence type="ECO:0000256" key="1">
    <source>
        <dbReference type="SAM" id="MobiDB-lite"/>
    </source>
</evidence>
<dbReference type="InterPro" id="IPR009434">
    <property type="entry name" value="NESP55"/>
</dbReference>
<feature type="region of interest" description="Disordered" evidence="1">
    <location>
        <begin position="71"/>
        <end position="92"/>
    </location>
</feature>
<accession>A0A8C9ATE7</accession>
<dbReference type="Proteomes" id="UP000694414">
    <property type="component" value="Unplaced"/>
</dbReference>
<feature type="region of interest" description="Disordered" evidence="1">
    <location>
        <begin position="118"/>
        <end position="251"/>
    </location>
</feature>
<dbReference type="GeneTree" id="ENSGT00390000006634"/>
<evidence type="ECO:0000313" key="2">
    <source>
        <dbReference type="Ensembl" id="ENSPSMP00000034980.1"/>
    </source>
</evidence>
<evidence type="ECO:0008006" key="4">
    <source>
        <dbReference type="Google" id="ProtNLM"/>
    </source>
</evidence>
<feature type="compositionally biased region" description="Acidic residues" evidence="1">
    <location>
        <begin position="83"/>
        <end position="92"/>
    </location>
</feature>
<dbReference type="AlphaFoldDB" id="A0A8C9ATE7"/>
<feature type="compositionally biased region" description="Basic residues" evidence="1">
    <location>
        <begin position="218"/>
        <end position="231"/>
    </location>
</feature>
<reference evidence="2" key="1">
    <citation type="submission" date="2025-08" db="UniProtKB">
        <authorList>
            <consortium name="Ensembl"/>
        </authorList>
    </citation>
    <scope>IDENTIFICATION</scope>
</reference>